<evidence type="ECO:0000313" key="3">
    <source>
        <dbReference type="Proteomes" id="UP000234474"/>
    </source>
</evidence>
<name>A0A2I1C2D2_ASPN1</name>
<organism evidence="2 3">
    <name type="scientific">Aspergillus novofumigatus (strain IBT 16806)</name>
    <dbReference type="NCBI Taxonomy" id="1392255"/>
    <lineage>
        <taxon>Eukaryota</taxon>
        <taxon>Fungi</taxon>
        <taxon>Dikarya</taxon>
        <taxon>Ascomycota</taxon>
        <taxon>Pezizomycotina</taxon>
        <taxon>Eurotiomycetes</taxon>
        <taxon>Eurotiomycetidae</taxon>
        <taxon>Eurotiales</taxon>
        <taxon>Aspergillaceae</taxon>
        <taxon>Aspergillus</taxon>
        <taxon>Aspergillus subgen. Fumigati</taxon>
    </lineage>
</organism>
<dbReference type="Proteomes" id="UP000234474">
    <property type="component" value="Unassembled WGS sequence"/>
</dbReference>
<evidence type="ECO:0000256" key="1">
    <source>
        <dbReference type="SAM" id="MobiDB-lite"/>
    </source>
</evidence>
<dbReference type="EMBL" id="MSZS01000006">
    <property type="protein sequence ID" value="PKX91782.1"/>
    <property type="molecule type" value="Genomic_DNA"/>
</dbReference>
<accession>A0A2I1C2D2</accession>
<feature type="region of interest" description="Disordered" evidence="1">
    <location>
        <begin position="1"/>
        <end position="50"/>
    </location>
</feature>
<dbReference type="OrthoDB" id="2279190at2759"/>
<dbReference type="VEuPathDB" id="FungiDB:P174DRAFT_422933"/>
<gene>
    <name evidence="2" type="ORF">P174DRAFT_422933</name>
</gene>
<dbReference type="RefSeq" id="XP_024680377.1">
    <property type="nucleotide sequence ID" value="XM_024825090.1"/>
</dbReference>
<sequence>MGDRKWQDAPSTPAEIQDEPMQESTEKTVVVKPTGSEPAAESTTKRDDGKRESINIKIHLNVHAKVKLDLDAQIDGDIIIGLY</sequence>
<dbReference type="AlphaFoldDB" id="A0A2I1C2D2"/>
<keyword evidence="3" id="KW-1185">Reference proteome</keyword>
<reference evidence="3" key="1">
    <citation type="journal article" date="2018" name="Proc. Natl. Acad. Sci. U.S.A.">
        <title>Linking secondary metabolites to gene clusters through genome sequencing of six diverse Aspergillus species.</title>
        <authorList>
            <person name="Kaerboelling I."/>
            <person name="Vesth T.C."/>
            <person name="Frisvad J.C."/>
            <person name="Nybo J.L."/>
            <person name="Theobald S."/>
            <person name="Kuo A."/>
            <person name="Bowyer P."/>
            <person name="Matsuda Y."/>
            <person name="Mondo S."/>
            <person name="Lyhne E.K."/>
            <person name="Kogle M.E."/>
            <person name="Clum A."/>
            <person name="Lipzen A."/>
            <person name="Salamov A."/>
            <person name="Ngan C.Y."/>
            <person name="Daum C."/>
            <person name="Chiniquy J."/>
            <person name="Barry K."/>
            <person name="LaButti K."/>
            <person name="Haridas S."/>
            <person name="Simmons B.A."/>
            <person name="Magnuson J.K."/>
            <person name="Mortensen U.H."/>
            <person name="Larsen T.O."/>
            <person name="Grigoriev I.V."/>
            <person name="Baker S.E."/>
            <person name="Andersen M.R."/>
        </authorList>
    </citation>
    <scope>NUCLEOTIDE SEQUENCE [LARGE SCALE GENOMIC DNA]</scope>
    <source>
        <strain evidence="3">IBT 16806</strain>
    </source>
</reference>
<evidence type="ECO:0000313" key="2">
    <source>
        <dbReference type="EMBL" id="PKX91782.1"/>
    </source>
</evidence>
<comment type="caution">
    <text evidence="2">The sequence shown here is derived from an EMBL/GenBank/DDBJ whole genome shotgun (WGS) entry which is preliminary data.</text>
</comment>
<protein>
    <submittedName>
        <fullName evidence="2">Uncharacterized protein</fullName>
    </submittedName>
</protein>
<proteinExistence type="predicted"/>
<dbReference type="GeneID" id="36532415"/>